<dbReference type="SMART" id="SM00464">
    <property type="entry name" value="LON"/>
    <property type="match status" value="1"/>
</dbReference>
<dbReference type="Proteomes" id="UP001606210">
    <property type="component" value="Unassembled WGS sequence"/>
</dbReference>
<gene>
    <name evidence="2" type="ORF">ACG00Y_02395</name>
</gene>
<dbReference type="Gene3D" id="1.10.4060.10">
    <property type="entry name" value="BPP1347 like domain"/>
    <property type="match status" value="1"/>
</dbReference>
<feature type="domain" description="Lon N-terminal" evidence="1">
    <location>
        <begin position="2"/>
        <end position="205"/>
    </location>
</feature>
<sequence>MDAEIPLFPLGSVLFPGGHLPLRIFEPRYLDMVQRCHAQGHAFGVVALTQGHEVRQREGEGFRREAFHDVGTLARIEHFEHDQPGLIHIRTRGTQRFRLRSSRCLSHGLWVGQIELQPDDAAVPAPDDLRPAAQQLQDLLAGWRERAAADELPVQPPYQWDDAGWLSNRWAELLPMPLADRQRLMTMDNPLLRLELVVDRLDALSGSASS</sequence>
<dbReference type="RefSeq" id="WP_394475673.1">
    <property type="nucleotide sequence ID" value="NZ_JBIGHV010000001.1"/>
</dbReference>
<dbReference type="SUPFAM" id="SSF88697">
    <property type="entry name" value="PUA domain-like"/>
    <property type="match status" value="1"/>
</dbReference>
<dbReference type="PANTHER" id="PTHR46732:SF8">
    <property type="entry name" value="ATP-DEPENDENT PROTEASE LA (LON) DOMAIN PROTEIN"/>
    <property type="match status" value="1"/>
</dbReference>
<evidence type="ECO:0000313" key="3">
    <source>
        <dbReference type="Proteomes" id="UP001606210"/>
    </source>
</evidence>
<dbReference type="PANTHER" id="PTHR46732">
    <property type="entry name" value="ATP-DEPENDENT PROTEASE LA (LON) DOMAIN PROTEIN"/>
    <property type="match status" value="1"/>
</dbReference>
<name>A0ABW7EWS2_9BURK</name>
<dbReference type="PROSITE" id="PS51787">
    <property type="entry name" value="LON_N"/>
    <property type="match status" value="1"/>
</dbReference>
<keyword evidence="3" id="KW-1185">Reference proteome</keyword>
<protein>
    <submittedName>
        <fullName evidence="2">LON peptidase substrate-binding domain-containing protein</fullName>
    </submittedName>
</protein>
<evidence type="ECO:0000313" key="2">
    <source>
        <dbReference type="EMBL" id="MFG6428743.1"/>
    </source>
</evidence>
<evidence type="ECO:0000259" key="1">
    <source>
        <dbReference type="PROSITE" id="PS51787"/>
    </source>
</evidence>
<dbReference type="InterPro" id="IPR046336">
    <property type="entry name" value="Lon_prtase_N_sf"/>
</dbReference>
<accession>A0ABW7EWS2</accession>
<reference evidence="2 3" key="1">
    <citation type="submission" date="2024-08" db="EMBL/GenBank/DDBJ databases">
        <authorList>
            <person name="Lu H."/>
        </authorList>
    </citation>
    <scope>NUCLEOTIDE SEQUENCE [LARGE SCALE GENOMIC DNA]</scope>
    <source>
        <strain evidence="2 3">LYH14W</strain>
    </source>
</reference>
<dbReference type="InterPro" id="IPR015947">
    <property type="entry name" value="PUA-like_sf"/>
</dbReference>
<organism evidence="2 3">
    <name type="scientific">Pelomonas parva</name>
    <dbReference type="NCBI Taxonomy" id="3299032"/>
    <lineage>
        <taxon>Bacteria</taxon>
        <taxon>Pseudomonadati</taxon>
        <taxon>Pseudomonadota</taxon>
        <taxon>Betaproteobacteria</taxon>
        <taxon>Burkholderiales</taxon>
        <taxon>Sphaerotilaceae</taxon>
        <taxon>Roseateles</taxon>
    </lineage>
</organism>
<dbReference type="InterPro" id="IPR003111">
    <property type="entry name" value="Lon_prtase_N"/>
</dbReference>
<dbReference type="Gene3D" id="2.30.130.40">
    <property type="entry name" value="LON domain-like"/>
    <property type="match status" value="1"/>
</dbReference>
<proteinExistence type="predicted"/>
<comment type="caution">
    <text evidence="2">The sequence shown here is derived from an EMBL/GenBank/DDBJ whole genome shotgun (WGS) entry which is preliminary data.</text>
</comment>
<dbReference type="Pfam" id="PF02190">
    <property type="entry name" value="LON_substr_bdg"/>
    <property type="match status" value="1"/>
</dbReference>
<dbReference type="EMBL" id="JBIGHV010000001">
    <property type="protein sequence ID" value="MFG6428743.1"/>
    <property type="molecule type" value="Genomic_DNA"/>
</dbReference>